<reference evidence="1" key="2">
    <citation type="submission" date="2025-03" db="EMBL/GenBank/DDBJ databases">
        <authorList>
            <consortium name="ELIXIR-Norway"/>
            <consortium name="Elixir Norway"/>
        </authorList>
    </citation>
    <scope>NUCLEOTIDE SEQUENCE</scope>
</reference>
<accession>A0AC59Z2M5</accession>
<proteinExistence type="predicted"/>
<gene>
    <name evidence="1" type="ORF">MRATA1EN22A_LOCUS13275</name>
</gene>
<sequence>MPRFSGSPPSLRLVRMELAHNGSLTGLGQAAEALAPGSEGAASRGGSDPGWRDKPGLFIGRRAARGERTPRRRDGALRGRTEKGPSVSAEDKPVRGVSGACSVPALMPQARWEGLRIICWRTGSPGFLGRSSLPALPRGCRVVPVFLPDIWVLQRQACCLVTRACRSPAWPGAQSAVRDCDEILTKSPADRTVGLPPGERSLAAVWDADGPWSRVGSHRSDSSVTGRFLLVLTASAMLSR</sequence>
<organism evidence="1 2">
    <name type="scientific">Rangifer tarandus platyrhynchus</name>
    <name type="common">Svalbard reindeer</name>
    <dbReference type="NCBI Taxonomy" id="3082113"/>
    <lineage>
        <taxon>Eukaryota</taxon>
        <taxon>Metazoa</taxon>
        <taxon>Chordata</taxon>
        <taxon>Craniata</taxon>
        <taxon>Vertebrata</taxon>
        <taxon>Euteleostomi</taxon>
        <taxon>Mammalia</taxon>
        <taxon>Eutheria</taxon>
        <taxon>Laurasiatheria</taxon>
        <taxon>Artiodactyla</taxon>
        <taxon>Ruminantia</taxon>
        <taxon>Pecora</taxon>
        <taxon>Cervidae</taxon>
        <taxon>Odocoileinae</taxon>
        <taxon>Rangifer</taxon>
    </lineage>
</organism>
<evidence type="ECO:0000313" key="2">
    <source>
        <dbReference type="Proteomes" id="UP001162501"/>
    </source>
</evidence>
<name>A0AC59Z2M5_RANTA</name>
<reference evidence="1" key="1">
    <citation type="submission" date="2023-05" db="EMBL/GenBank/DDBJ databases">
        <authorList>
            <consortium name="ELIXIR-Norway"/>
        </authorList>
    </citation>
    <scope>NUCLEOTIDE SEQUENCE</scope>
</reference>
<dbReference type="EMBL" id="OX596107">
    <property type="protein sequence ID" value="CAN0182427.1"/>
    <property type="molecule type" value="Genomic_DNA"/>
</dbReference>
<protein>
    <submittedName>
        <fullName evidence="1">Uncharacterized protein</fullName>
    </submittedName>
</protein>
<evidence type="ECO:0000313" key="1">
    <source>
        <dbReference type="EMBL" id="CAN0182427.1"/>
    </source>
</evidence>
<dbReference type="Proteomes" id="UP001162501">
    <property type="component" value="Chromosome 23"/>
</dbReference>